<dbReference type="AlphaFoldDB" id="A0A2R8AX72"/>
<evidence type="ECO:0000313" key="2">
    <source>
        <dbReference type="Proteomes" id="UP000244904"/>
    </source>
</evidence>
<gene>
    <name evidence="1" type="ORF">PRI8871_02274</name>
</gene>
<evidence type="ECO:0000313" key="1">
    <source>
        <dbReference type="EMBL" id="SPF80464.1"/>
    </source>
</evidence>
<dbReference type="EMBL" id="OMOJ01000004">
    <property type="protein sequence ID" value="SPF80464.1"/>
    <property type="molecule type" value="Genomic_DNA"/>
</dbReference>
<keyword evidence="2" id="KW-1185">Reference proteome</keyword>
<protein>
    <submittedName>
        <fullName evidence="1">Uncharacterized protein</fullName>
    </submittedName>
</protein>
<accession>A0A2R8AX72</accession>
<reference evidence="2" key="1">
    <citation type="submission" date="2018-03" db="EMBL/GenBank/DDBJ databases">
        <authorList>
            <person name="Rodrigo-Torres L."/>
            <person name="Arahal R. D."/>
            <person name="Lucena T."/>
        </authorList>
    </citation>
    <scope>NUCLEOTIDE SEQUENCE [LARGE SCALE GENOMIC DNA]</scope>
    <source>
        <strain evidence="2">CECT 8871</strain>
    </source>
</reference>
<proteinExistence type="predicted"/>
<dbReference type="Proteomes" id="UP000244904">
    <property type="component" value="Unassembled WGS sequence"/>
</dbReference>
<organism evidence="1 2">
    <name type="scientific">Pseudoprimorskyibacter insulae</name>
    <dbReference type="NCBI Taxonomy" id="1695997"/>
    <lineage>
        <taxon>Bacteria</taxon>
        <taxon>Pseudomonadati</taxon>
        <taxon>Pseudomonadota</taxon>
        <taxon>Alphaproteobacteria</taxon>
        <taxon>Rhodobacterales</taxon>
        <taxon>Paracoccaceae</taxon>
        <taxon>Pseudoprimorskyibacter</taxon>
    </lineage>
</organism>
<dbReference type="Gene3D" id="1.10.10.10">
    <property type="entry name" value="Winged helix-like DNA-binding domain superfamily/Winged helix DNA-binding domain"/>
    <property type="match status" value="1"/>
</dbReference>
<name>A0A2R8AX72_9RHOB</name>
<sequence length="215" mass="23146">MSFPTTHAVLTGDFIDSRRADLVSLDTAMEALSSAMPVLAEDSGLDLPLPFHRFRGDGWQVFHPDPQASLRTALRLIARLAASGTGLKTRIAIGIGQATLSADHNLATSHGPAFVQAGLLLDDMDRTDRLILAYDAGQMHCAMTGLVDVMSRSWTKAQGEALFLALASGDEPTQEEIAKHLGVTRQAIQQRLAATGHNQLKEALYAFEATLRDPS</sequence>
<dbReference type="InterPro" id="IPR036388">
    <property type="entry name" value="WH-like_DNA-bd_sf"/>
</dbReference>